<dbReference type="HAMAP" id="MF_04029">
    <property type="entry name" value="HSV_KITH"/>
    <property type="match status" value="1"/>
</dbReference>
<feature type="region of interest" description="Disordered" evidence="7">
    <location>
        <begin position="239"/>
        <end position="258"/>
    </location>
</feature>
<keyword evidence="1" id="KW-0244">Early protein</keyword>
<dbReference type="Pfam" id="PF08465">
    <property type="entry name" value="Herpes_TK_C"/>
    <property type="match status" value="1"/>
</dbReference>
<dbReference type="EMBL" id="OK337614">
    <property type="protein sequence ID" value="UNP64501.1"/>
    <property type="molecule type" value="Genomic_DNA"/>
</dbReference>
<evidence type="ECO:0000256" key="7">
    <source>
        <dbReference type="SAM" id="MobiDB-lite"/>
    </source>
</evidence>
<keyword evidence="6" id="KW-0067">ATP-binding</keyword>
<dbReference type="GO" id="GO:0004797">
    <property type="term" value="F:thymidine kinase activity"/>
    <property type="evidence" value="ECO:0007669"/>
    <property type="project" value="InterPro"/>
</dbReference>
<dbReference type="InterPro" id="IPR050566">
    <property type="entry name" value="Deoxyribonucleoside_kinase"/>
</dbReference>
<dbReference type="Pfam" id="PF00693">
    <property type="entry name" value="Herpes_TK"/>
    <property type="match status" value="1"/>
</dbReference>
<feature type="compositionally biased region" description="Polar residues" evidence="7">
    <location>
        <begin position="41"/>
        <end position="53"/>
    </location>
</feature>
<name>A0A9Q8QW90_9GAMA</name>
<keyword evidence="3" id="KW-0808">Transferase</keyword>
<dbReference type="GO" id="GO:0071897">
    <property type="term" value="P:DNA biosynthetic process"/>
    <property type="evidence" value="ECO:0007669"/>
    <property type="project" value="UniProtKB-KW"/>
</dbReference>
<dbReference type="GO" id="GO:0006230">
    <property type="term" value="P:TMP biosynthetic process"/>
    <property type="evidence" value="ECO:0007669"/>
    <property type="project" value="InterPro"/>
</dbReference>
<feature type="compositionally biased region" description="Acidic residues" evidence="7">
    <location>
        <begin position="16"/>
        <end position="35"/>
    </location>
</feature>
<dbReference type="InterPro" id="IPR001889">
    <property type="entry name" value="Herpes_TK"/>
</dbReference>
<dbReference type="InterPro" id="IPR027417">
    <property type="entry name" value="P-loop_NTPase"/>
</dbReference>
<evidence type="ECO:0000259" key="8">
    <source>
        <dbReference type="Pfam" id="PF08465"/>
    </source>
</evidence>
<proteinExistence type="inferred from homology"/>
<dbReference type="Proteomes" id="UP001142430">
    <property type="component" value="Segment"/>
</dbReference>
<evidence type="ECO:0000256" key="2">
    <source>
        <dbReference type="ARBA" id="ARBA00022634"/>
    </source>
</evidence>
<reference evidence="9" key="1">
    <citation type="submission" date="2021-09" db="EMBL/GenBank/DDBJ databases">
        <title>The complete genome of the Saguinine gammaherpesvirus 1 (SgGHV-1).</title>
        <authorList>
            <person name="Marti-Carreras J."/>
            <person name="Maes P."/>
        </authorList>
    </citation>
    <scope>NUCLEOTIDE SEQUENCE</scope>
    <source>
        <strain evidence="9">S338D</strain>
    </source>
</reference>
<dbReference type="InterPro" id="IPR013672">
    <property type="entry name" value="Herpes_TK_C"/>
</dbReference>
<organism evidence="9 10">
    <name type="scientific">Saguinine gammaherpesvirus 1</name>
    <dbReference type="NCBI Taxonomy" id="2169901"/>
    <lineage>
        <taxon>Viruses</taxon>
        <taxon>Duplodnaviria</taxon>
        <taxon>Heunggongvirae</taxon>
        <taxon>Peploviricota</taxon>
        <taxon>Herviviricetes</taxon>
        <taxon>Herpesvirales</taxon>
        <taxon>Orthoherpesviridae</taxon>
        <taxon>Gammaherpesvirinae</taxon>
    </lineage>
</organism>
<feature type="region of interest" description="Disordered" evidence="7">
    <location>
        <begin position="68"/>
        <end position="134"/>
    </location>
</feature>
<keyword evidence="2" id="KW-0237">DNA synthesis</keyword>
<dbReference type="GO" id="GO:0005524">
    <property type="term" value="F:ATP binding"/>
    <property type="evidence" value="ECO:0007669"/>
    <property type="project" value="UniProtKB-KW"/>
</dbReference>
<feature type="region of interest" description="Disordered" evidence="7">
    <location>
        <begin position="148"/>
        <end position="222"/>
    </location>
</feature>
<dbReference type="Gene3D" id="3.40.50.300">
    <property type="entry name" value="P-loop containing nucleotide triphosphate hydrolases"/>
    <property type="match status" value="1"/>
</dbReference>
<feature type="region of interest" description="Disordered" evidence="7">
    <location>
        <begin position="1"/>
        <end position="55"/>
    </location>
</feature>
<evidence type="ECO:0000256" key="4">
    <source>
        <dbReference type="ARBA" id="ARBA00022741"/>
    </source>
</evidence>
<evidence type="ECO:0000256" key="5">
    <source>
        <dbReference type="ARBA" id="ARBA00022777"/>
    </source>
</evidence>
<dbReference type="PANTHER" id="PTHR10513:SF35">
    <property type="entry name" value="DEOXYADENOSINE KINASE"/>
    <property type="match status" value="1"/>
</dbReference>
<feature type="domain" description="Herpesvirus thymidine kinase C-terminal" evidence="8">
    <location>
        <begin position="547"/>
        <end position="578"/>
    </location>
</feature>
<protein>
    <submittedName>
        <fullName evidence="9">Thymidine kinase</fullName>
    </submittedName>
</protein>
<evidence type="ECO:0000313" key="10">
    <source>
        <dbReference type="Proteomes" id="UP001142430"/>
    </source>
</evidence>
<feature type="compositionally biased region" description="Basic and acidic residues" evidence="7">
    <location>
        <begin position="194"/>
        <end position="205"/>
    </location>
</feature>
<evidence type="ECO:0000256" key="6">
    <source>
        <dbReference type="ARBA" id="ARBA00022840"/>
    </source>
</evidence>
<dbReference type="SUPFAM" id="SSF52540">
    <property type="entry name" value="P-loop containing nucleoside triphosphate hydrolases"/>
    <property type="match status" value="1"/>
</dbReference>
<keyword evidence="4" id="KW-0547">Nucleotide-binding</keyword>
<evidence type="ECO:0000256" key="3">
    <source>
        <dbReference type="ARBA" id="ARBA00022679"/>
    </source>
</evidence>
<keyword evidence="5 9" id="KW-0418">Kinase</keyword>
<evidence type="ECO:0000313" key="9">
    <source>
        <dbReference type="EMBL" id="UNP64501.1"/>
    </source>
</evidence>
<sequence>MENFWNPIYRRLGSDNSDDGDTSSTDIENENDETTGEPRSGLSNNDASGSRLSLENIYQVPSFPGGISDLDHMYQTPRHPTARGQPLQPHTPGRQSNIQRPLPPIPGDVSLRDLPLPSRPSGVHLRDRPLPPRPGGPLIGDLIYHRSASSSSSEGSNIYHEIDDTPDEEGACGGDGIYEKDDENDDGLLNLGPDVRRKERGQEKTNKKKYPHTPKMPKLPTVKQLGGGLRQLLRLSDSREDIPPKRTGGPNIPPLSILRPSAHPEYKDVYCLYLEGPMGAGKTTLLTSTDTFIGEPLVVKFPEMMHFWKSVFTDCHKGICKQLLSKKPGKASSKVLAHQLKFYTPMKYLARSIYRTQLDLDGIPVLDKRAHWCLFDRHLISPCVVFPLTQYKSGHLSGEHLFTLLSMFEAHDADLVVFLDISTKEALRRIKKRNREGETELRAEYISELNKSYREVYNAWTLLKFLSAEDIVQILVTGCNVPEYCMEKRLFEGKHQQIDILFKSSIFPVLGDIVSPYGNDCTIIEGCFSLCRQLQKICLIKVDVSQFNYDIPGLWGNIYSQMMRRSSIKLQRVDWGAIKEIARAYNSQ</sequence>
<dbReference type="PANTHER" id="PTHR10513">
    <property type="entry name" value="DEOXYNUCLEOSIDE KINASE"/>
    <property type="match status" value="1"/>
</dbReference>
<accession>A0A9Q8QW90</accession>
<evidence type="ECO:0000256" key="1">
    <source>
        <dbReference type="ARBA" id="ARBA00022518"/>
    </source>
</evidence>